<dbReference type="InterPro" id="IPR015813">
    <property type="entry name" value="Pyrv/PenolPyrv_kinase-like_dom"/>
</dbReference>
<comment type="cofactor">
    <cofactor evidence="6">
        <name>Mg(2+)</name>
        <dbReference type="ChEBI" id="CHEBI:18420"/>
    </cofactor>
    <text evidence="6">Can also use Mn(2+) ion.</text>
</comment>
<evidence type="ECO:0000256" key="2">
    <source>
        <dbReference type="ARBA" id="ARBA00023239"/>
    </source>
</evidence>
<comment type="similarity">
    <text evidence="1 3">Belongs to the isocitrate lyase/PEP mutase superfamily. Isocitrate lyase family.</text>
</comment>
<evidence type="ECO:0000256" key="4">
    <source>
        <dbReference type="PIRSR" id="PIRSR001362-1"/>
    </source>
</evidence>
<feature type="binding site" evidence="5">
    <location>
        <position position="493"/>
    </location>
    <ligand>
        <name>substrate</name>
    </ligand>
</feature>
<organism evidence="8 9">
    <name type="scientific">Agrocybe pediades</name>
    <dbReference type="NCBI Taxonomy" id="84607"/>
    <lineage>
        <taxon>Eukaryota</taxon>
        <taxon>Fungi</taxon>
        <taxon>Dikarya</taxon>
        <taxon>Basidiomycota</taxon>
        <taxon>Agaricomycotina</taxon>
        <taxon>Agaricomycetes</taxon>
        <taxon>Agaricomycetidae</taxon>
        <taxon>Agaricales</taxon>
        <taxon>Agaricineae</taxon>
        <taxon>Strophariaceae</taxon>
        <taxon>Agrocybe</taxon>
    </lineage>
</organism>
<dbReference type="CDD" id="cd00377">
    <property type="entry name" value="ICL_PEPM"/>
    <property type="match status" value="1"/>
</dbReference>
<dbReference type="InterPro" id="IPR040442">
    <property type="entry name" value="Pyrv_kinase-like_dom_sf"/>
</dbReference>
<dbReference type="GO" id="GO:0004451">
    <property type="term" value="F:isocitrate lyase activity"/>
    <property type="evidence" value="ECO:0007669"/>
    <property type="project" value="InterPro"/>
</dbReference>
<feature type="binding site" evidence="5">
    <location>
        <begin position="458"/>
        <end position="462"/>
    </location>
    <ligand>
        <name>substrate</name>
    </ligand>
</feature>
<dbReference type="PANTHER" id="PTHR21631:SF13">
    <property type="entry name" value="MITOCHONDRIAL 2-METHYLISOCITRATE LYASE ICL2"/>
    <property type="match status" value="1"/>
</dbReference>
<dbReference type="InterPro" id="IPR039556">
    <property type="entry name" value="ICL/PEPM"/>
</dbReference>
<dbReference type="Proteomes" id="UP000521872">
    <property type="component" value="Unassembled WGS sequence"/>
</dbReference>
<feature type="active site" description="Proton acceptor" evidence="4">
    <location>
        <position position="242"/>
    </location>
</feature>
<dbReference type="EMBL" id="JAACJL010000057">
    <property type="protein sequence ID" value="KAF4611918.1"/>
    <property type="molecule type" value="Genomic_DNA"/>
</dbReference>
<sequence length="574" mass="63350">MLRLPASTQRLTSLVRNSARTMSSGSTTTPLPLQPPTLDEEAAQFESRVNEMTEFFNQPRFKDIKRPYTPASVASKQGSLPVTPHPGSLLSDKLFRLLSKRAEEGKPVHTMGAIDPVQMTQMAANQEVVYVSGWAASSVLTTGNNEVGPDLGDYPYTTVPNQVHRLFRAQQLHDKKHYDERINATPEQRSKMPFIDYLRPIIADADTGHGGLSAVMKLVKLFVESGASGIHLEDQLHGGKKCGHLAGKVLVPTSTHISRLIAARFQTDLMKSTMLLIARTDSESGKLISSNIDAADHEFIVGTTTKGEPLAQVIADAEARGATGAEVDALEKQWMESHEMCTFNKAVEKQINASSIKDQESALRTYLSAVEGKSNSVARTVAADILGSEVFWDWDAPRTREGYYHYTGGVEAAIKRTKAYAPYADLLWLETKAPDVEQARSFSRRIREEHPTKSFVYNLSPSFNWSQHGYSDADLKNFIWDLAKERFVLQLISLAGLHSGAVTTAELSARFKEDGMLAYVQLIQRKEKEIGCDVLTHQKWQVSGANYIDRIISTISSGSSSTSAVGKDSTEHTF</sequence>
<dbReference type="InterPro" id="IPR006254">
    <property type="entry name" value="Isocitrate_lyase"/>
</dbReference>
<feature type="compositionally biased region" description="Polar residues" evidence="7">
    <location>
        <begin position="16"/>
        <end position="26"/>
    </location>
</feature>
<gene>
    <name evidence="8" type="ORF">D9613_004183</name>
</gene>
<dbReference type="GO" id="GO:0046872">
    <property type="term" value="F:metal ion binding"/>
    <property type="evidence" value="ECO:0007669"/>
    <property type="project" value="UniProtKB-KW"/>
</dbReference>
<evidence type="ECO:0000256" key="5">
    <source>
        <dbReference type="PIRSR" id="PIRSR001362-2"/>
    </source>
</evidence>
<dbReference type="AlphaFoldDB" id="A0A8H4QJ74"/>
<evidence type="ECO:0000256" key="6">
    <source>
        <dbReference type="PIRSR" id="PIRSR001362-3"/>
    </source>
</evidence>
<dbReference type="Pfam" id="PF00463">
    <property type="entry name" value="ICL"/>
    <property type="match status" value="1"/>
</dbReference>
<proteinExistence type="inferred from homology"/>
<evidence type="ECO:0000256" key="3">
    <source>
        <dbReference type="PIRNR" id="PIRNR001362"/>
    </source>
</evidence>
<dbReference type="SUPFAM" id="SSF51621">
    <property type="entry name" value="Phosphoenolpyruvate/pyruvate domain"/>
    <property type="match status" value="1"/>
</dbReference>
<feature type="binding site" evidence="5">
    <location>
        <position position="279"/>
    </location>
    <ligand>
        <name>substrate</name>
    </ligand>
</feature>
<keyword evidence="9" id="KW-1185">Reference proteome</keyword>
<keyword evidence="6" id="KW-0460">Magnesium</keyword>
<feature type="region of interest" description="Disordered" evidence="7">
    <location>
        <begin position="16"/>
        <end position="36"/>
    </location>
</feature>
<comment type="caution">
    <text evidence="8">The sequence shown here is derived from an EMBL/GenBank/DDBJ whole genome shotgun (WGS) entry which is preliminary data.</text>
</comment>
<dbReference type="GO" id="GO:0005759">
    <property type="term" value="C:mitochondrial matrix"/>
    <property type="evidence" value="ECO:0007669"/>
    <property type="project" value="TreeGrafter"/>
</dbReference>
<dbReference type="NCBIfam" id="TIGR01346">
    <property type="entry name" value="isocit_lyase"/>
    <property type="match status" value="1"/>
</dbReference>
<dbReference type="GO" id="GO:0046421">
    <property type="term" value="F:methylisocitrate lyase activity"/>
    <property type="evidence" value="ECO:0007669"/>
    <property type="project" value="TreeGrafter"/>
</dbReference>
<protein>
    <recommendedName>
        <fullName evidence="3">Isocitrate lyase</fullName>
    </recommendedName>
</protein>
<dbReference type="PIRSF" id="PIRSF001362">
    <property type="entry name" value="Isocit_lyase"/>
    <property type="match status" value="1"/>
</dbReference>
<accession>A0A8H4QJ74</accession>
<evidence type="ECO:0000313" key="9">
    <source>
        <dbReference type="Proteomes" id="UP000521872"/>
    </source>
</evidence>
<dbReference type="PANTHER" id="PTHR21631">
    <property type="entry name" value="ISOCITRATE LYASE/MALATE SYNTHASE"/>
    <property type="match status" value="1"/>
</dbReference>
<dbReference type="Gene3D" id="3.20.20.60">
    <property type="entry name" value="Phosphoenolpyruvate-binding domains"/>
    <property type="match status" value="1"/>
</dbReference>
<name>A0A8H4QJ74_9AGAR</name>
<feature type="binding site" evidence="6">
    <location>
        <position position="204"/>
    </location>
    <ligand>
        <name>Mg(2+)</name>
        <dbReference type="ChEBI" id="CHEBI:18420"/>
    </ligand>
</feature>
<evidence type="ECO:0000256" key="7">
    <source>
        <dbReference type="SAM" id="MobiDB-lite"/>
    </source>
</evidence>
<feature type="binding site" evidence="5">
    <location>
        <begin position="132"/>
        <end position="134"/>
    </location>
    <ligand>
        <name>substrate</name>
    </ligand>
</feature>
<feature type="binding site" evidence="5">
    <location>
        <begin position="243"/>
        <end position="244"/>
    </location>
    <ligand>
        <name>substrate</name>
    </ligand>
</feature>
<dbReference type="InterPro" id="IPR018523">
    <property type="entry name" value="Isocitrate_lyase_ph_CS"/>
</dbReference>
<dbReference type="PROSITE" id="PS00161">
    <property type="entry name" value="ISOCITRATE_LYASE"/>
    <property type="match status" value="1"/>
</dbReference>
<keyword evidence="6" id="KW-0479">Metal-binding</keyword>
<evidence type="ECO:0000256" key="1">
    <source>
        <dbReference type="ARBA" id="ARBA00005704"/>
    </source>
</evidence>
<reference evidence="8 9" key="1">
    <citation type="submission" date="2019-12" db="EMBL/GenBank/DDBJ databases">
        <authorList>
            <person name="Floudas D."/>
            <person name="Bentzer J."/>
            <person name="Ahren D."/>
            <person name="Johansson T."/>
            <person name="Persson P."/>
            <person name="Tunlid A."/>
        </authorList>
    </citation>
    <scope>NUCLEOTIDE SEQUENCE [LARGE SCALE GENOMIC DNA]</scope>
    <source>
        <strain evidence="8 9">CBS 102.39</strain>
    </source>
</reference>
<dbReference type="Gene3D" id="1.10.10.850">
    <property type="match status" value="1"/>
</dbReference>
<evidence type="ECO:0000313" key="8">
    <source>
        <dbReference type="EMBL" id="KAF4611918.1"/>
    </source>
</evidence>
<dbReference type="GO" id="GO:0019629">
    <property type="term" value="P:propionate catabolic process, 2-methylcitrate cycle"/>
    <property type="evidence" value="ECO:0007669"/>
    <property type="project" value="TreeGrafter"/>
</dbReference>
<keyword evidence="2 3" id="KW-0456">Lyase</keyword>
<dbReference type="FunFam" id="1.10.10.850:FF:000001">
    <property type="entry name" value="Isocitrate lyase"/>
    <property type="match status" value="1"/>
</dbReference>